<proteinExistence type="predicted"/>
<dbReference type="WBParaSite" id="L893_g4266.t1">
    <property type="protein sequence ID" value="L893_g4266.t1"/>
    <property type="gene ID" value="L893_g4266"/>
</dbReference>
<dbReference type="Proteomes" id="UP000095287">
    <property type="component" value="Unplaced"/>
</dbReference>
<organism evidence="1 2">
    <name type="scientific">Steinernema glaseri</name>
    <dbReference type="NCBI Taxonomy" id="37863"/>
    <lineage>
        <taxon>Eukaryota</taxon>
        <taxon>Metazoa</taxon>
        <taxon>Ecdysozoa</taxon>
        <taxon>Nematoda</taxon>
        <taxon>Chromadorea</taxon>
        <taxon>Rhabditida</taxon>
        <taxon>Tylenchina</taxon>
        <taxon>Panagrolaimomorpha</taxon>
        <taxon>Strongyloidoidea</taxon>
        <taxon>Steinernematidae</taxon>
        <taxon>Steinernema</taxon>
    </lineage>
</organism>
<evidence type="ECO:0000313" key="1">
    <source>
        <dbReference type="Proteomes" id="UP000095287"/>
    </source>
</evidence>
<name>A0A1I8AC96_9BILA</name>
<reference evidence="2" key="1">
    <citation type="submission" date="2016-11" db="UniProtKB">
        <authorList>
            <consortium name="WormBaseParasite"/>
        </authorList>
    </citation>
    <scope>IDENTIFICATION</scope>
</reference>
<keyword evidence="1" id="KW-1185">Reference proteome</keyword>
<evidence type="ECO:0000313" key="2">
    <source>
        <dbReference type="WBParaSite" id="L893_g4266.t1"/>
    </source>
</evidence>
<dbReference type="AlphaFoldDB" id="A0A1I8AC96"/>
<protein>
    <submittedName>
        <fullName evidence="2">Uncharacterized protein</fullName>
    </submittedName>
</protein>
<sequence>MAVAVALPGERNNKLIRLTKKRERLPLAPSLSFDVLLFGAVGPSAWRRSRERRSGSRVAMASDQRGMKSSFAPEPEFFNTIFDQLTVPLNWTLINIGSTLEDPEEFSLAFLASISTPTPVDSGVFINFYTFYDYVNDRLSDMAITPFTEGFSIAQRKNHSSSASRRSQATSAVHGVQYSTSVAHIMWQKRTLMHFCWAFC</sequence>
<accession>A0A1I8AC96</accession>